<accession>A0A174FBK8</accession>
<gene>
    <name evidence="1" type="ORF">ERS852450_01868</name>
</gene>
<dbReference type="RefSeq" id="WP_055298905.1">
    <property type="nucleotide sequence ID" value="NZ_BLYK01000070.1"/>
</dbReference>
<reference evidence="1 2" key="1">
    <citation type="submission" date="2015-09" db="EMBL/GenBank/DDBJ databases">
        <authorList>
            <consortium name="Pathogen Informatics"/>
        </authorList>
    </citation>
    <scope>NUCLEOTIDE SEQUENCE [LARGE SCALE GENOMIC DNA]</scope>
    <source>
        <strain evidence="1 2">2789STDY5834835</strain>
    </source>
</reference>
<dbReference type="EMBL" id="CYZL01000015">
    <property type="protein sequence ID" value="CUO47672.1"/>
    <property type="molecule type" value="Genomic_DNA"/>
</dbReference>
<evidence type="ECO:0008006" key="3">
    <source>
        <dbReference type="Google" id="ProtNLM"/>
    </source>
</evidence>
<proteinExistence type="predicted"/>
<protein>
    <recommendedName>
        <fullName evidence="3">Preprotein translocase subunit SecB</fullName>
    </recommendedName>
</protein>
<name>A0A174FBK8_9FIRM</name>
<dbReference type="AlphaFoldDB" id="A0A174FBK8"/>
<sequence length="121" mass="13832">MQNFELTKHQVTEANFRDNGRQKEGESSFDISGSVLLPKNGKGIIFEQEVHLGKPEENVYLYLKTLTFFTQIDESKPFVLDEANKECYPMAEKLLKETIRNVTESFGMPVIDLMVEAEPEA</sequence>
<evidence type="ECO:0000313" key="2">
    <source>
        <dbReference type="Proteomes" id="UP000095679"/>
    </source>
</evidence>
<organism evidence="1 2">
    <name type="scientific">Anaerobutyricum hallii</name>
    <dbReference type="NCBI Taxonomy" id="39488"/>
    <lineage>
        <taxon>Bacteria</taxon>
        <taxon>Bacillati</taxon>
        <taxon>Bacillota</taxon>
        <taxon>Clostridia</taxon>
        <taxon>Lachnospirales</taxon>
        <taxon>Lachnospiraceae</taxon>
        <taxon>Anaerobutyricum</taxon>
    </lineage>
</organism>
<dbReference type="Proteomes" id="UP000095679">
    <property type="component" value="Unassembled WGS sequence"/>
</dbReference>
<evidence type="ECO:0000313" key="1">
    <source>
        <dbReference type="EMBL" id="CUO47672.1"/>
    </source>
</evidence>